<dbReference type="KEGG" id="oar:OA238_c19460"/>
<dbReference type="InterPro" id="IPR003439">
    <property type="entry name" value="ABC_transporter-like_ATP-bd"/>
</dbReference>
<sequence>MMAQPNPNVIFAPWDDPAQKPLIQFKNVTKRFGDFTAIDNLTLDIYAQEFFALLGPSGCGKTTLMRMLGGFETPTEGRIFLDGVDIVPVPPNERPVNMMFQSYALFPHLTVWENIAFGLKRSDMPRDQIGDRVEKMLKLTQLDKFAKRKPHQISGGQRQRVALARSLAKAPKLLLLDEPLGALDKKLRNETQFELMDIQESTGTTFVIVTHDQEEAMTVASRVAVMVDGQLAQVATPDQIYEAPTTTYVADFIGDVNLIAGKSSLTDGGMDVHWDDNQPAIHVTTNSPLSARTACHFAIRPEKVSISAEKPDAVNVMKGKIIDIAYLGNISTYHVEIAAGVIFKAQATNTRRLSRRTYTWEDEVYLSWTDTAGVVLTE</sequence>
<dbReference type="SUPFAM" id="SSF52540">
    <property type="entry name" value="P-loop containing nucleoside triphosphate hydrolases"/>
    <property type="match status" value="1"/>
</dbReference>
<dbReference type="InterPro" id="IPR003593">
    <property type="entry name" value="AAA+_ATPase"/>
</dbReference>
<dbReference type="InterPro" id="IPR027417">
    <property type="entry name" value="P-loop_NTPase"/>
</dbReference>
<comment type="catalytic activity">
    <reaction evidence="8">
        <text>ATP + H2O + polyamine-[polyamine-binding protein]Side 1 = ADP + phosphate + polyamineSide 2 + [polyamine-binding protein]Side 1.</text>
        <dbReference type="EC" id="7.6.2.11"/>
    </reaction>
</comment>
<comment type="subunit">
    <text evidence="8">The complex is composed of two ATP-binding proteins (PotA), two transmembrane proteins (PotB and PotC) and a solute-binding protein (PotD).</text>
</comment>
<evidence type="ECO:0000313" key="10">
    <source>
        <dbReference type="EMBL" id="AGI72051.1"/>
    </source>
</evidence>
<dbReference type="HOGENOM" id="CLU_000604_1_1_5"/>
<comment type="similarity">
    <text evidence="8">Belongs to the ABC transporter superfamily. Spermidine/putrescine importer (TC 3.A.1.11.1) family.</text>
</comment>
<evidence type="ECO:0000256" key="6">
    <source>
        <dbReference type="ARBA" id="ARBA00022967"/>
    </source>
</evidence>
<evidence type="ECO:0000256" key="5">
    <source>
        <dbReference type="ARBA" id="ARBA00022840"/>
    </source>
</evidence>
<dbReference type="InterPro" id="IPR008995">
    <property type="entry name" value="Mo/tungstate-bd_C_term_dom"/>
</dbReference>
<dbReference type="PROSITE" id="PS50893">
    <property type="entry name" value="ABC_TRANSPORTER_2"/>
    <property type="match status" value="1"/>
</dbReference>
<dbReference type="Pfam" id="PF08402">
    <property type="entry name" value="TOBE_2"/>
    <property type="match status" value="1"/>
</dbReference>
<keyword evidence="5 8" id="KW-0067">ATP-binding</keyword>
<keyword evidence="6 8" id="KW-1278">Translocase</keyword>
<dbReference type="RefSeq" id="WP_015495178.1">
    <property type="nucleotide sequence ID" value="NC_020908.1"/>
</dbReference>
<keyword evidence="11" id="KW-1185">Reference proteome</keyword>
<dbReference type="InterPro" id="IPR017871">
    <property type="entry name" value="ABC_transporter-like_CS"/>
</dbReference>
<comment type="function">
    <text evidence="8">Part of the ABC transporter complex PotABCD involved in spermidine/putrescine import. Responsible for energy coupling to the transport system.</text>
</comment>
<organism evidence="10 11">
    <name type="scientific">Octadecabacter arcticus 238</name>
    <dbReference type="NCBI Taxonomy" id="391616"/>
    <lineage>
        <taxon>Bacteria</taxon>
        <taxon>Pseudomonadati</taxon>
        <taxon>Pseudomonadota</taxon>
        <taxon>Alphaproteobacteria</taxon>
        <taxon>Rhodobacterales</taxon>
        <taxon>Roseobacteraceae</taxon>
        <taxon>Octadecabacter</taxon>
    </lineage>
</organism>
<dbReference type="Gene3D" id="3.40.50.300">
    <property type="entry name" value="P-loop containing nucleotide triphosphate hydrolases"/>
    <property type="match status" value="1"/>
</dbReference>
<evidence type="ECO:0000256" key="3">
    <source>
        <dbReference type="ARBA" id="ARBA00022519"/>
    </source>
</evidence>
<proteinExistence type="inferred from homology"/>
<evidence type="ECO:0000259" key="9">
    <source>
        <dbReference type="PROSITE" id="PS50893"/>
    </source>
</evidence>
<dbReference type="Pfam" id="PF00005">
    <property type="entry name" value="ABC_tran"/>
    <property type="match status" value="1"/>
</dbReference>
<accession>M9RNQ9</accession>
<keyword evidence="7 8" id="KW-0472">Membrane</keyword>
<evidence type="ECO:0000256" key="4">
    <source>
        <dbReference type="ARBA" id="ARBA00022741"/>
    </source>
</evidence>
<dbReference type="InterPro" id="IPR005893">
    <property type="entry name" value="PotA-like"/>
</dbReference>
<dbReference type="PANTHER" id="PTHR42781">
    <property type="entry name" value="SPERMIDINE/PUTRESCINE IMPORT ATP-BINDING PROTEIN POTA"/>
    <property type="match status" value="1"/>
</dbReference>
<keyword evidence="2 8" id="KW-1003">Cell membrane</keyword>
<evidence type="ECO:0000256" key="7">
    <source>
        <dbReference type="ARBA" id="ARBA00023136"/>
    </source>
</evidence>
<evidence type="ECO:0000256" key="1">
    <source>
        <dbReference type="ARBA" id="ARBA00022448"/>
    </source>
</evidence>
<dbReference type="EMBL" id="CP003742">
    <property type="protein sequence ID" value="AGI72051.1"/>
    <property type="molecule type" value="Genomic_DNA"/>
</dbReference>
<evidence type="ECO:0000256" key="8">
    <source>
        <dbReference type="RuleBase" id="RU364083"/>
    </source>
</evidence>
<keyword evidence="3" id="KW-0997">Cell inner membrane</keyword>
<dbReference type="GO" id="GO:0015417">
    <property type="term" value="F:ABC-type polyamine transporter activity"/>
    <property type="evidence" value="ECO:0007669"/>
    <property type="project" value="UniProtKB-EC"/>
</dbReference>
<dbReference type="SMART" id="SM00382">
    <property type="entry name" value="AAA"/>
    <property type="match status" value="1"/>
</dbReference>
<dbReference type="AlphaFoldDB" id="M9RNQ9"/>
<gene>
    <name evidence="10" type="primary">potG</name>
    <name evidence="8" type="synonym">potA</name>
    <name evidence="10" type="ORF">OA238_c19460</name>
</gene>
<protein>
    <recommendedName>
        <fullName evidence="8">Spermidine/putrescine import ATP-binding protein PotA</fullName>
        <ecNumber evidence="8">7.6.2.11</ecNumber>
    </recommendedName>
</protein>
<dbReference type="GO" id="GO:0015847">
    <property type="term" value="P:putrescine transport"/>
    <property type="evidence" value="ECO:0007669"/>
    <property type="project" value="UniProtKB-ARBA"/>
</dbReference>
<feature type="domain" description="ABC transporter" evidence="9">
    <location>
        <begin position="23"/>
        <end position="253"/>
    </location>
</feature>
<name>M9RNQ9_9RHOB</name>
<dbReference type="GO" id="GO:0005524">
    <property type="term" value="F:ATP binding"/>
    <property type="evidence" value="ECO:0007669"/>
    <property type="project" value="UniProtKB-KW"/>
</dbReference>
<reference evidence="10 11" key="1">
    <citation type="journal article" date="2013" name="PLoS ONE">
        <title>Poles Apart: Arctic and Antarctic Octadecabacter strains Share High Genome Plasticity and a New Type of Xanthorhodopsin.</title>
        <authorList>
            <person name="Vollmers J."/>
            <person name="Voget S."/>
            <person name="Dietrich S."/>
            <person name="Gollnow K."/>
            <person name="Smits M."/>
            <person name="Meyer K."/>
            <person name="Brinkhoff T."/>
            <person name="Simon M."/>
            <person name="Daniel R."/>
        </authorList>
    </citation>
    <scope>NUCLEOTIDE SEQUENCE [LARGE SCALE GENOMIC DNA]</scope>
    <source>
        <strain evidence="10 11">238</strain>
    </source>
</reference>
<dbReference type="Gene3D" id="2.40.50.100">
    <property type="match status" value="1"/>
</dbReference>
<dbReference type="EC" id="7.6.2.11" evidence="8"/>
<keyword evidence="1 8" id="KW-0813">Transport</keyword>
<dbReference type="GO" id="GO:0043190">
    <property type="term" value="C:ATP-binding cassette (ABC) transporter complex"/>
    <property type="evidence" value="ECO:0007669"/>
    <property type="project" value="InterPro"/>
</dbReference>
<dbReference type="InterPro" id="IPR013611">
    <property type="entry name" value="Transp-assoc_OB_typ2"/>
</dbReference>
<dbReference type="InterPro" id="IPR050093">
    <property type="entry name" value="ABC_SmlMolc_Importer"/>
</dbReference>
<dbReference type="Proteomes" id="UP000004688">
    <property type="component" value="Chromosome"/>
</dbReference>
<dbReference type="NCBIfam" id="TIGR01187">
    <property type="entry name" value="potA"/>
    <property type="match status" value="1"/>
</dbReference>
<dbReference type="STRING" id="391616.OA238_c19460"/>
<dbReference type="SUPFAM" id="SSF50331">
    <property type="entry name" value="MOP-like"/>
    <property type="match status" value="1"/>
</dbReference>
<evidence type="ECO:0000313" key="11">
    <source>
        <dbReference type="Proteomes" id="UP000004688"/>
    </source>
</evidence>
<dbReference type="GO" id="GO:0016887">
    <property type="term" value="F:ATP hydrolysis activity"/>
    <property type="evidence" value="ECO:0007669"/>
    <property type="project" value="InterPro"/>
</dbReference>
<evidence type="ECO:0000256" key="2">
    <source>
        <dbReference type="ARBA" id="ARBA00022475"/>
    </source>
</evidence>
<dbReference type="PANTHER" id="PTHR42781:SF5">
    <property type="entry name" value="PUTRESCINE TRANSPORT ATP-BINDING PROTEIN POTG"/>
    <property type="match status" value="1"/>
</dbReference>
<dbReference type="eggNOG" id="COG3842">
    <property type="taxonomic scope" value="Bacteria"/>
</dbReference>
<keyword evidence="4 8" id="KW-0547">Nucleotide-binding</keyword>
<dbReference type="PROSITE" id="PS00211">
    <property type="entry name" value="ABC_TRANSPORTER_1"/>
    <property type="match status" value="1"/>
</dbReference>
<dbReference type="FunFam" id="3.40.50.300:FF:000133">
    <property type="entry name" value="Spermidine/putrescine import ATP-binding protein PotA"/>
    <property type="match status" value="1"/>
</dbReference>